<dbReference type="OMA" id="ERWNDEN"/>
<reference evidence="2 3" key="1">
    <citation type="journal article" date="2020" name="Cell">
        <title>Large-Scale Comparative Analyses of Tick Genomes Elucidate Their Genetic Diversity and Vector Capacities.</title>
        <authorList>
            <consortium name="Tick Genome and Microbiome Consortium (TIGMIC)"/>
            <person name="Jia N."/>
            <person name="Wang J."/>
            <person name="Shi W."/>
            <person name="Du L."/>
            <person name="Sun Y."/>
            <person name="Zhan W."/>
            <person name="Jiang J.F."/>
            <person name="Wang Q."/>
            <person name="Zhang B."/>
            <person name="Ji P."/>
            <person name="Bell-Sakyi L."/>
            <person name="Cui X.M."/>
            <person name="Yuan T.T."/>
            <person name="Jiang B.G."/>
            <person name="Yang W.F."/>
            <person name="Lam T.T."/>
            <person name="Chang Q.C."/>
            <person name="Ding S.J."/>
            <person name="Wang X.J."/>
            <person name="Zhu J.G."/>
            <person name="Ruan X.D."/>
            <person name="Zhao L."/>
            <person name="Wei J.T."/>
            <person name="Ye R.Z."/>
            <person name="Que T.C."/>
            <person name="Du C.H."/>
            <person name="Zhou Y.H."/>
            <person name="Cheng J.X."/>
            <person name="Dai P.F."/>
            <person name="Guo W.B."/>
            <person name="Han X.H."/>
            <person name="Huang E.J."/>
            <person name="Li L.F."/>
            <person name="Wei W."/>
            <person name="Gao Y.C."/>
            <person name="Liu J.Z."/>
            <person name="Shao H.Z."/>
            <person name="Wang X."/>
            <person name="Wang C.C."/>
            <person name="Yang T.C."/>
            <person name="Huo Q.B."/>
            <person name="Li W."/>
            <person name="Chen H.Y."/>
            <person name="Chen S.E."/>
            <person name="Zhou L.G."/>
            <person name="Ni X.B."/>
            <person name="Tian J.H."/>
            <person name="Sheng Y."/>
            <person name="Liu T."/>
            <person name="Pan Y.S."/>
            <person name="Xia L.Y."/>
            <person name="Li J."/>
            <person name="Zhao F."/>
            <person name="Cao W.C."/>
        </authorList>
    </citation>
    <scope>NUCLEOTIDE SEQUENCE [LARGE SCALE GENOMIC DNA]</scope>
    <source>
        <strain evidence="2">HaeL-2018</strain>
    </source>
</reference>
<dbReference type="InterPro" id="IPR007110">
    <property type="entry name" value="Ig-like_dom"/>
</dbReference>
<protein>
    <recommendedName>
        <fullName evidence="1">Ig-like domain-containing protein</fullName>
    </recommendedName>
</protein>
<evidence type="ECO:0000313" key="3">
    <source>
        <dbReference type="Proteomes" id="UP000821853"/>
    </source>
</evidence>
<evidence type="ECO:0000313" key="2">
    <source>
        <dbReference type="EMBL" id="KAH9369243.1"/>
    </source>
</evidence>
<evidence type="ECO:0000259" key="1">
    <source>
        <dbReference type="PROSITE" id="PS50835"/>
    </source>
</evidence>
<dbReference type="VEuPathDB" id="VectorBase:HLOH_058369"/>
<dbReference type="PROSITE" id="PS50835">
    <property type="entry name" value="IG_LIKE"/>
    <property type="match status" value="1"/>
</dbReference>
<feature type="domain" description="Ig-like" evidence="1">
    <location>
        <begin position="9"/>
        <end position="122"/>
    </location>
</feature>
<dbReference type="InterPro" id="IPR013783">
    <property type="entry name" value="Ig-like_fold"/>
</dbReference>
<dbReference type="PANTHER" id="PTHR23278:SF19">
    <property type="entry name" value="OBSCURIN"/>
    <property type="match status" value="1"/>
</dbReference>
<dbReference type="SUPFAM" id="SSF48726">
    <property type="entry name" value="Immunoglobulin"/>
    <property type="match status" value="1"/>
</dbReference>
<proteinExistence type="predicted"/>
<dbReference type="OrthoDB" id="10006996at2759"/>
<gene>
    <name evidence="2" type="ORF">HPB48_003087</name>
</gene>
<dbReference type="AlphaFoldDB" id="A0A9J6G2F2"/>
<organism evidence="2 3">
    <name type="scientific">Haemaphysalis longicornis</name>
    <name type="common">Bush tick</name>
    <dbReference type="NCBI Taxonomy" id="44386"/>
    <lineage>
        <taxon>Eukaryota</taxon>
        <taxon>Metazoa</taxon>
        <taxon>Ecdysozoa</taxon>
        <taxon>Arthropoda</taxon>
        <taxon>Chelicerata</taxon>
        <taxon>Arachnida</taxon>
        <taxon>Acari</taxon>
        <taxon>Parasitiformes</taxon>
        <taxon>Ixodida</taxon>
        <taxon>Ixodoidea</taxon>
        <taxon>Ixodidae</taxon>
        <taxon>Haemaphysalinae</taxon>
        <taxon>Haemaphysalis</taxon>
    </lineage>
</organism>
<comment type="caution">
    <text evidence="2">The sequence shown here is derived from an EMBL/GenBank/DDBJ whole genome shotgun (WGS) entry which is preliminary data.</text>
</comment>
<dbReference type="Gene3D" id="2.60.40.10">
    <property type="entry name" value="Immunoglobulins"/>
    <property type="match status" value="1"/>
</dbReference>
<accession>A0A9J6G2F2</accession>
<dbReference type="SMART" id="SM00409">
    <property type="entry name" value="IG"/>
    <property type="match status" value="1"/>
</dbReference>
<dbReference type="PANTHER" id="PTHR23278">
    <property type="entry name" value="SIDESTEP PROTEIN"/>
    <property type="match status" value="1"/>
</dbReference>
<keyword evidence="3" id="KW-1185">Reference proteome</keyword>
<name>A0A9J6G2F2_HAELO</name>
<sequence>MRKPGLSEPGLVMTGGNETSILYTAVIRGKVALPCDITPPSADDAVALVLWYKDEGPAPIYTLDARRGHVDQARQSAVSELGARAYFNMMNRPAFLQLDPVEEEDAGEYRCRVDFRKARSVNTVINLKVIGERACLFFAVAREYALNIEFLKSRRLQFLLSLHV</sequence>
<dbReference type="EMBL" id="JABSTR010000004">
    <property type="protein sequence ID" value="KAH9369243.1"/>
    <property type="molecule type" value="Genomic_DNA"/>
</dbReference>
<dbReference type="Proteomes" id="UP000821853">
    <property type="component" value="Chromosome 2"/>
</dbReference>
<dbReference type="InterPro" id="IPR036179">
    <property type="entry name" value="Ig-like_dom_sf"/>
</dbReference>
<dbReference type="InterPro" id="IPR003599">
    <property type="entry name" value="Ig_sub"/>
</dbReference>